<comment type="similarity">
    <text evidence="2">Belongs to the elicitin family.</text>
</comment>
<evidence type="ECO:0000256" key="1">
    <source>
        <dbReference type="ARBA" id="ARBA00004613"/>
    </source>
</evidence>
<dbReference type="SUPFAM" id="SSF48647">
    <property type="entry name" value="Fungal elicitin"/>
    <property type="match status" value="1"/>
</dbReference>
<dbReference type="PROSITE" id="PS50011">
    <property type="entry name" value="PROTEIN_KINASE_DOM"/>
    <property type="match status" value="1"/>
</dbReference>
<evidence type="ECO:0000256" key="3">
    <source>
        <dbReference type="ARBA" id="ARBA00022525"/>
    </source>
</evidence>
<evidence type="ECO:0000256" key="4">
    <source>
        <dbReference type="ARBA" id="ARBA00022978"/>
    </source>
</evidence>
<evidence type="ECO:0000313" key="11">
    <source>
        <dbReference type="Proteomes" id="UP001165083"/>
    </source>
</evidence>
<gene>
    <name evidence="10" type="ORF">Plil01_001379900</name>
</gene>
<dbReference type="Gene3D" id="3.30.200.20">
    <property type="entry name" value="Phosphorylase Kinase, domain 1"/>
    <property type="match status" value="1"/>
</dbReference>
<feature type="compositionally biased region" description="Basic and acidic residues" evidence="6">
    <location>
        <begin position="1056"/>
        <end position="1070"/>
    </location>
</feature>
<dbReference type="GO" id="GO:0005524">
    <property type="term" value="F:ATP binding"/>
    <property type="evidence" value="ECO:0007669"/>
    <property type="project" value="InterPro"/>
</dbReference>
<comment type="caution">
    <text evidence="10">The sequence shown here is derived from an EMBL/GenBank/DDBJ whole genome shotgun (WGS) entry which is preliminary data.</text>
</comment>
<dbReference type="PROSITE" id="PS00108">
    <property type="entry name" value="PROTEIN_KINASE_ST"/>
    <property type="match status" value="1"/>
</dbReference>
<dbReference type="GO" id="GO:0005576">
    <property type="term" value="C:extracellular region"/>
    <property type="evidence" value="ECO:0007669"/>
    <property type="project" value="UniProtKB-SubCell"/>
</dbReference>
<dbReference type="SUPFAM" id="SSF56112">
    <property type="entry name" value="Protein kinase-like (PK-like)"/>
    <property type="match status" value="1"/>
</dbReference>
<dbReference type="Gene3D" id="1.10.239.10">
    <property type="entry name" value="Elicitin domain"/>
    <property type="match status" value="1"/>
</dbReference>
<comment type="subcellular location">
    <subcellularLocation>
        <location evidence="1">Secreted</location>
    </subcellularLocation>
</comment>
<keyword evidence="7" id="KW-0472">Membrane</keyword>
<dbReference type="SMART" id="SM00220">
    <property type="entry name" value="S_TKc"/>
    <property type="match status" value="1"/>
</dbReference>
<dbReference type="AlphaFoldDB" id="A0A9W7CIE6"/>
<feature type="transmembrane region" description="Helical" evidence="7">
    <location>
        <begin position="420"/>
        <end position="445"/>
    </location>
</feature>
<sequence length="1198" mass="126540">MKFAAVASAAALVAVANAASCDVTSLQKLLTSSDTTKCATDSGYTVTSLATPTDAEMAIMCTSSACQSVLTQLETLAPSECTLGTFSLYADLITPLKNHCAGGASSTGSTATTATVGSTATGSTATTAGSTAGSSTSATVTASSTGSAASTTTTTAPTTSSGSSTSTTASSSSAASAAASASTSGSSGASMAAVSAGPNLPACFTCDTSSAGTATGSGDTTTVPPSVTTPTATTPTTTAPTPTTPTTTAPTPTTTTPTTTAPAPTTTAPAPTTTAPTPTTTAPAPTTTAPTTTTTSAPAPTTTTAPSATTATSAPAATTAAPVVEHYNSSTLPPGVDPSMLNGAELVTVEVTETTLGDGTTSYSYVIITRSGGTEKTIVLSPTTSSTSSSSSSSGGNSAAAQSDGSLSDSNTSPKSSSSIGAGAIVGIIEAAVVFMLVLFAFFIAQRRHSKHRASDASSDDYLESPLVGKQERLLEQGQSPADTEYQEITRTTASSRSSGGSMPDGRRHRSTLWEDPVILASRIPIDRIELGAVISRGGFGEVYRGRYRDQDVAIKTLLPEKRKDLAHIQAFLSEVRLMATMEHPHIVQFVGVAWESLSDLFCVTEFMAGGDLRSLLRDYLANDVPQGMDASKVQIAYQVAYALTYLHSLEPVVLHRDLKSRNILLTESLDAKITDFGASRVRSDATMTAGVGSSLWMAPEVMMGKRYGEKADVFSLGVVISELDTHELPYSHAKENSNSSGHPLPDTAVLQMVSMGKLRVRFSPFMDPDMARFVGSCVRVDPRERPTAAEVLRLPEFLKSVFDSKMRLRLYKTIQKQVEGDLALQLRSNTRIRVSRQHTRAIKEDILLAAENVNEHIAEELELEDMDICTPDSSTSTAWRLTIKMAECPKFLRGVVRILWFGRIIIVKHPEVGRRLQCLRCGNLGHTMVRCRYSDAQLRGPGSRLANEQEIAKLEDMAMPFASIQEVKEAAAKKLELQHETEMKEKTAVTPSLLNSQLQAGMEQAKVSVDTKELTKTKPDTQRVEPEPTRPWITKPLGRGRKLYAHTAALTQKMPEQRTKRNNPRREGKVAYSEGKPQKVDTVPNLLTLKHQERQALSVALQPITTEHGVLLPVPPVSQDEPSTFPEIEAALGTREVTTPSTGNCMAMALAQAVADHDLAAYDEILEEATATIKEVSEDRGRYTSQNNSCMADEPAP</sequence>
<evidence type="ECO:0000256" key="5">
    <source>
        <dbReference type="ARBA" id="ARBA00023157"/>
    </source>
</evidence>
<feature type="region of interest" description="Disordered" evidence="6">
    <location>
        <begin position="1055"/>
        <end position="1074"/>
    </location>
</feature>
<dbReference type="EMBL" id="BSXW01000967">
    <property type="protein sequence ID" value="GMF32231.1"/>
    <property type="molecule type" value="Genomic_DNA"/>
</dbReference>
<keyword evidence="11" id="KW-1185">Reference proteome</keyword>
<dbReference type="InterPro" id="IPR008271">
    <property type="entry name" value="Ser/Thr_kinase_AS"/>
</dbReference>
<feature type="region of interest" description="Disordered" evidence="6">
    <location>
        <begin position="378"/>
        <end position="419"/>
    </location>
</feature>
<dbReference type="Pfam" id="PF00069">
    <property type="entry name" value="Pkinase"/>
    <property type="match status" value="1"/>
</dbReference>
<dbReference type="InterPro" id="IPR002200">
    <property type="entry name" value="Elicitin"/>
</dbReference>
<dbReference type="GO" id="GO:0052040">
    <property type="term" value="P:symbiont-mediated perturbation of host programmed cell death"/>
    <property type="evidence" value="ECO:0007669"/>
    <property type="project" value="UniProtKB-KW"/>
</dbReference>
<dbReference type="PANTHER" id="PTHR44329:SF214">
    <property type="entry name" value="PROTEIN KINASE DOMAIN-CONTAINING PROTEIN"/>
    <property type="match status" value="1"/>
</dbReference>
<feature type="compositionally biased region" description="Low complexity" evidence="6">
    <location>
        <begin position="490"/>
        <end position="504"/>
    </location>
</feature>
<proteinExistence type="inferred from homology"/>
<feature type="domain" description="Protein kinase" evidence="9">
    <location>
        <begin position="529"/>
        <end position="799"/>
    </location>
</feature>
<dbReference type="SMART" id="SM01187">
    <property type="entry name" value="Elicitin"/>
    <property type="match status" value="1"/>
</dbReference>
<dbReference type="PANTHER" id="PTHR44329">
    <property type="entry name" value="SERINE/THREONINE-PROTEIN KINASE TNNI3K-RELATED"/>
    <property type="match status" value="1"/>
</dbReference>
<keyword evidence="5" id="KW-1015">Disulfide bond</keyword>
<dbReference type="GO" id="GO:0004674">
    <property type="term" value="F:protein serine/threonine kinase activity"/>
    <property type="evidence" value="ECO:0007669"/>
    <property type="project" value="TreeGrafter"/>
</dbReference>
<protein>
    <submittedName>
        <fullName evidence="10">Unnamed protein product</fullName>
    </submittedName>
</protein>
<dbReference type="InterPro" id="IPR036470">
    <property type="entry name" value="Elicitin_sf"/>
</dbReference>
<keyword evidence="7" id="KW-1133">Transmembrane helix</keyword>
<evidence type="ECO:0000259" key="9">
    <source>
        <dbReference type="PROSITE" id="PS50011"/>
    </source>
</evidence>
<feature type="region of interest" description="Disordered" evidence="6">
    <location>
        <begin position="213"/>
        <end position="317"/>
    </location>
</feature>
<evidence type="ECO:0000256" key="2">
    <source>
        <dbReference type="ARBA" id="ARBA00009544"/>
    </source>
</evidence>
<dbReference type="Pfam" id="PF00964">
    <property type="entry name" value="Elicitin"/>
    <property type="match status" value="1"/>
</dbReference>
<feature type="region of interest" description="Disordered" evidence="6">
    <location>
        <begin position="1176"/>
        <end position="1198"/>
    </location>
</feature>
<evidence type="ECO:0000256" key="6">
    <source>
        <dbReference type="SAM" id="MobiDB-lite"/>
    </source>
</evidence>
<dbReference type="InterPro" id="IPR000719">
    <property type="entry name" value="Prot_kinase_dom"/>
</dbReference>
<feature type="region of interest" description="Disordered" evidence="6">
    <location>
        <begin position="473"/>
        <end position="509"/>
    </location>
</feature>
<keyword evidence="4" id="KW-0928">Hypersensitive response elicitation</keyword>
<dbReference type="Proteomes" id="UP001165083">
    <property type="component" value="Unassembled WGS sequence"/>
</dbReference>
<keyword evidence="7" id="KW-0812">Transmembrane</keyword>
<evidence type="ECO:0000256" key="7">
    <source>
        <dbReference type="SAM" id="Phobius"/>
    </source>
</evidence>
<dbReference type="Gene3D" id="1.10.510.10">
    <property type="entry name" value="Transferase(Phosphotransferase) domain 1"/>
    <property type="match status" value="1"/>
</dbReference>
<organism evidence="10 11">
    <name type="scientific">Phytophthora lilii</name>
    <dbReference type="NCBI Taxonomy" id="2077276"/>
    <lineage>
        <taxon>Eukaryota</taxon>
        <taxon>Sar</taxon>
        <taxon>Stramenopiles</taxon>
        <taxon>Oomycota</taxon>
        <taxon>Peronosporomycetes</taxon>
        <taxon>Peronosporales</taxon>
        <taxon>Peronosporaceae</taxon>
        <taxon>Phytophthora</taxon>
    </lineage>
</organism>
<dbReference type="InterPro" id="IPR051681">
    <property type="entry name" value="Ser/Thr_Kinases-Pseudokinases"/>
</dbReference>
<reference evidence="10" key="1">
    <citation type="submission" date="2023-04" db="EMBL/GenBank/DDBJ databases">
        <title>Phytophthora lilii NBRC 32176.</title>
        <authorList>
            <person name="Ichikawa N."/>
            <person name="Sato H."/>
            <person name="Tonouchi N."/>
        </authorList>
    </citation>
    <scope>NUCLEOTIDE SEQUENCE</scope>
    <source>
        <strain evidence="10">NBRC 32176</strain>
    </source>
</reference>
<keyword evidence="8" id="KW-0732">Signal</keyword>
<feature type="signal peptide" evidence="8">
    <location>
        <begin position="1"/>
        <end position="18"/>
    </location>
</feature>
<feature type="region of interest" description="Disordered" evidence="6">
    <location>
        <begin position="104"/>
        <end position="170"/>
    </location>
</feature>
<name>A0A9W7CIE6_9STRA</name>
<dbReference type="InterPro" id="IPR011009">
    <property type="entry name" value="Kinase-like_dom_sf"/>
</dbReference>
<accession>A0A9W7CIE6</accession>
<feature type="compositionally biased region" description="Low complexity" evidence="6">
    <location>
        <begin position="381"/>
        <end position="419"/>
    </location>
</feature>
<evidence type="ECO:0000313" key="10">
    <source>
        <dbReference type="EMBL" id="GMF32231.1"/>
    </source>
</evidence>
<keyword evidence="3" id="KW-0964">Secreted</keyword>
<feature type="chain" id="PRO_5040954323" evidence="8">
    <location>
        <begin position="19"/>
        <end position="1198"/>
    </location>
</feature>
<evidence type="ECO:0000256" key="8">
    <source>
        <dbReference type="SAM" id="SignalP"/>
    </source>
</evidence>